<evidence type="ECO:0000256" key="1">
    <source>
        <dbReference type="SAM" id="MobiDB-lite"/>
    </source>
</evidence>
<gene>
    <name evidence="2" type="ORF">EG327_003257</name>
</gene>
<comment type="caution">
    <text evidence="2">The sequence shown here is derived from an EMBL/GenBank/DDBJ whole genome shotgun (WGS) entry which is preliminary data.</text>
</comment>
<keyword evidence="3" id="KW-1185">Reference proteome</keyword>
<sequence length="76" mass="8647">KRIVQNPNREDSDSNLEDNKALVPPSDEELLDTAPPPNDDEDEVDRIDVLGSDVEDEQYNNQMVIGLDIERILQKD</sequence>
<dbReference type="Proteomes" id="UP000490939">
    <property type="component" value="Unassembled WGS sequence"/>
</dbReference>
<feature type="non-terminal residue" evidence="2">
    <location>
        <position position="76"/>
    </location>
</feature>
<feature type="compositionally biased region" description="Basic and acidic residues" evidence="1">
    <location>
        <begin position="8"/>
        <end position="20"/>
    </location>
</feature>
<feature type="non-terminal residue" evidence="2">
    <location>
        <position position="1"/>
    </location>
</feature>
<proteinExistence type="predicted"/>
<reference evidence="2 3" key="1">
    <citation type="submission" date="2019-07" db="EMBL/GenBank/DDBJ databases">
        <title>Venturia inaequalis Genome Resource.</title>
        <authorList>
            <person name="Lichtner F.J."/>
        </authorList>
    </citation>
    <scope>NUCLEOTIDE SEQUENCE [LARGE SCALE GENOMIC DNA]</scope>
    <source>
        <strain evidence="2 3">DMI_063113</strain>
    </source>
</reference>
<dbReference type="EMBL" id="WNWR01002088">
    <property type="protein sequence ID" value="KAE9961709.1"/>
    <property type="molecule type" value="Genomic_DNA"/>
</dbReference>
<name>A0A8H3U1P1_VENIN</name>
<evidence type="ECO:0000313" key="2">
    <source>
        <dbReference type="EMBL" id="KAE9961709.1"/>
    </source>
</evidence>
<feature type="region of interest" description="Disordered" evidence="1">
    <location>
        <begin position="1"/>
        <end position="44"/>
    </location>
</feature>
<accession>A0A8H3U1P1</accession>
<dbReference type="AlphaFoldDB" id="A0A8H3U1P1"/>
<protein>
    <submittedName>
        <fullName evidence="2">Uncharacterized protein</fullName>
    </submittedName>
</protein>
<organism evidence="2 3">
    <name type="scientific">Venturia inaequalis</name>
    <name type="common">Apple scab fungus</name>
    <dbReference type="NCBI Taxonomy" id="5025"/>
    <lineage>
        <taxon>Eukaryota</taxon>
        <taxon>Fungi</taxon>
        <taxon>Dikarya</taxon>
        <taxon>Ascomycota</taxon>
        <taxon>Pezizomycotina</taxon>
        <taxon>Dothideomycetes</taxon>
        <taxon>Pleosporomycetidae</taxon>
        <taxon>Venturiales</taxon>
        <taxon>Venturiaceae</taxon>
        <taxon>Venturia</taxon>
    </lineage>
</organism>
<evidence type="ECO:0000313" key="3">
    <source>
        <dbReference type="Proteomes" id="UP000490939"/>
    </source>
</evidence>